<feature type="transmembrane region" description="Helical" evidence="7">
    <location>
        <begin position="281"/>
        <end position="305"/>
    </location>
</feature>
<keyword evidence="4" id="KW-0813">Transport</keyword>
<dbReference type="GO" id="GO:0008508">
    <property type="term" value="F:bile acid:sodium symporter activity"/>
    <property type="evidence" value="ECO:0007669"/>
    <property type="project" value="TreeGrafter"/>
</dbReference>
<comment type="subcellular location">
    <subcellularLocation>
        <location evidence="1">Membrane</location>
        <topology evidence="1">Multi-pass membrane protein</topology>
    </subcellularLocation>
</comment>
<feature type="transmembrane region" description="Helical" evidence="7">
    <location>
        <begin position="188"/>
        <end position="210"/>
    </location>
</feature>
<dbReference type="PANTHER" id="PTHR10361:SF40">
    <property type="entry name" value="HEPATIC SODIUM_BILE ACID COTRANSPORTER"/>
    <property type="match status" value="1"/>
</dbReference>
<dbReference type="EMBL" id="JBBPFD010000011">
    <property type="protein sequence ID" value="KAK7907193.1"/>
    <property type="molecule type" value="Genomic_DNA"/>
</dbReference>
<evidence type="ECO:0000256" key="7">
    <source>
        <dbReference type="SAM" id="Phobius"/>
    </source>
</evidence>
<comment type="similarity">
    <text evidence="2">Belongs to the bile acid:sodium symporter (BASS) (TC 2.A.28) family.</text>
</comment>
<keyword evidence="4" id="KW-0769">Symport</keyword>
<dbReference type="Pfam" id="PF01758">
    <property type="entry name" value="SBF"/>
    <property type="match status" value="1"/>
</dbReference>
<keyword evidence="5 7" id="KW-1133">Transmembrane helix</keyword>
<evidence type="ECO:0000256" key="1">
    <source>
        <dbReference type="ARBA" id="ARBA00004141"/>
    </source>
</evidence>
<evidence type="ECO:0000256" key="5">
    <source>
        <dbReference type="ARBA" id="ARBA00022989"/>
    </source>
</evidence>
<name>A0AAW0P3C1_9GOBI</name>
<evidence type="ECO:0000256" key="6">
    <source>
        <dbReference type="ARBA" id="ARBA00023136"/>
    </source>
</evidence>
<dbReference type="InterPro" id="IPR038770">
    <property type="entry name" value="Na+/solute_symporter_sf"/>
</dbReference>
<comment type="caution">
    <text evidence="8">The sequence shown here is derived from an EMBL/GenBank/DDBJ whole genome shotgun (WGS) entry which is preliminary data.</text>
</comment>
<evidence type="ECO:0000313" key="8">
    <source>
        <dbReference type="EMBL" id="KAK7907193.1"/>
    </source>
</evidence>
<protein>
    <recommendedName>
        <fullName evidence="10">Solute carrier family 10 member 1</fullName>
    </recommendedName>
</protein>
<evidence type="ECO:0008006" key="10">
    <source>
        <dbReference type="Google" id="ProtNLM"/>
    </source>
</evidence>
<feature type="transmembrane region" description="Helical" evidence="7">
    <location>
        <begin position="33"/>
        <end position="53"/>
    </location>
</feature>
<evidence type="ECO:0000256" key="3">
    <source>
        <dbReference type="ARBA" id="ARBA00022692"/>
    </source>
</evidence>
<dbReference type="Proteomes" id="UP001460270">
    <property type="component" value="Unassembled WGS sequence"/>
</dbReference>
<accession>A0AAW0P3C1</accession>
<evidence type="ECO:0000313" key="9">
    <source>
        <dbReference type="Proteomes" id="UP001460270"/>
    </source>
</evidence>
<feature type="transmembrane region" description="Helical" evidence="7">
    <location>
        <begin position="161"/>
        <end position="181"/>
    </location>
</feature>
<dbReference type="InterPro" id="IPR004710">
    <property type="entry name" value="Bilac:Na_transpt"/>
</dbReference>
<keyword evidence="9" id="KW-1185">Reference proteome</keyword>
<dbReference type="AlphaFoldDB" id="A0AAW0P3C1"/>
<keyword evidence="3 7" id="KW-0812">Transmembrane</keyword>
<gene>
    <name evidence="8" type="ORF">WMY93_015805</name>
</gene>
<evidence type="ECO:0000256" key="2">
    <source>
        <dbReference type="ARBA" id="ARBA00006528"/>
    </source>
</evidence>
<dbReference type="PANTHER" id="PTHR10361">
    <property type="entry name" value="SODIUM-BILE ACID COTRANSPORTER"/>
    <property type="match status" value="1"/>
</dbReference>
<evidence type="ECO:0000256" key="4">
    <source>
        <dbReference type="ARBA" id="ARBA00022847"/>
    </source>
</evidence>
<organism evidence="8 9">
    <name type="scientific">Mugilogobius chulae</name>
    <name type="common">yellowstripe goby</name>
    <dbReference type="NCBI Taxonomy" id="88201"/>
    <lineage>
        <taxon>Eukaryota</taxon>
        <taxon>Metazoa</taxon>
        <taxon>Chordata</taxon>
        <taxon>Craniata</taxon>
        <taxon>Vertebrata</taxon>
        <taxon>Euteleostomi</taxon>
        <taxon>Actinopterygii</taxon>
        <taxon>Neopterygii</taxon>
        <taxon>Teleostei</taxon>
        <taxon>Neoteleostei</taxon>
        <taxon>Acanthomorphata</taxon>
        <taxon>Gobiaria</taxon>
        <taxon>Gobiiformes</taxon>
        <taxon>Gobioidei</taxon>
        <taxon>Gobiidae</taxon>
        <taxon>Gobionellinae</taxon>
        <taxon>Mugilogobius</taxon>
    </lineage>
</organism>
<reference evidence="9" key="1">
    <citation type="submission" date="2024-04" db="EMBL/GenBank/DDBJ databases">
        <title>Salinicola lusitanus LLJ914,a marine bacterium isolated from the Okinawa Trough.</title>
        <authorList>
            <person name="Li J."/>
        </authorList>
    </citation>
    <scope>NUCLEOTIDE SEQUENCE [LARGE SCALE GENOMIC DNA]</scope>
</reference>
<dbReference type="GO" id="GO:0016020">
    <property type="term" value="C:membrane"/>
    <property type="evidence" value="ECO:0007669"/>
    <property type="project" value="UniProtKB-SubCell"/>
</dbReference>
<feature type="transmembrane region" description="Helical" evidence="7">
    <location>
        <begin position="216"/>
        <end position="242"/>
    </location>
</feature>
<dbReference type="InterPro" id="IPR002657">
    <property type="entry name" value="BilAc:Na_symport/Acr3"/>
</dbReference>
<sequence length="336" mass="36321">MENVSAVHVFGNDSLNGTLDFVAPGAMARTLNFIMIGCVFVTMVSLGCTMEIARIKAHIVKPKGVAIALLAQYGIMPLTAFSLAKAFQLPEMASVVVLICGCSPGGLLSNMSSLFIKGDMNLSIVMTTFSTVLALGMMPLLLFIYCQGFEGIQDAIPYKDIALSLLIILIPCGIGILINHYRPKYSNFITKAGLILSSVVMSVVVTLNTLKMKTDLAGLTTSILAVAALMPIIGYTFGYLLSRLLRLSQTESRTVSMETGCQNGQLCLALVSLLFPPEVIGALLVFPLIYVLSQLCWAVLLVLLFRTHQYFTQRNKGAYQAANPEMQEVGTLEKIS</sequence>
<dbReference type="Gene3D" id="1.20.1530.20">
    <property type="match status" value="1"/>
</dbReference>
<feature type="transmembrane region" description="Helical" evidence="7">
    <location>
        <begin position="122"/>
        <end position="145"/>
    </location>
</feature>
<keyword evidence="6 7" id="KW-0472">Membrane</keyword>
<feature type="transmembrane region" description="Helical" evidence="7">
    <location>
        <begin position="65"/>
        <end position="86"/>
    </location>
</feature>
<proteinExistence type="inferred from homology"/>
<feature type="transmembrane region" description="Helical" evidence="7">
    <location>
        <begin position="92"/>
        <end position="110"/>
    </location>
</feature>